<comment type="caution">
    <text evidence="3">The sequence shown here is derived from an EMBL/GenBank/DDBJ whole genome shotgun (WGS) entry which is preliminary data.</text>
</comment>
<evidence type="ECO:0000313" key="4">
    <source>
        <dbReference type="Proteomes" id="UP000234166"/>
    </source>
</evidence>
<sequence>MNDVRRLKPLSPWGEKAQLARHRRACLGAPATLARAGARSGGWGEGAVSRFVPSMRLSDTDFGSRRQRGRASALRRGRHPV</sequence>
<dbReference type="EMBL" id="OCYS01000016">
    <property type="protein sequence ID" value="SON80302.1"/>
    <property type="molecule type" value="Genomic_DNA"/>
</dbReference>
<dbReference type="Proteomes" id="UP000234166">
    <property type="component" value="Unassembled WGS sequence"/>
</dbReference>
<dbReference type="AlphaFoldDB" id="A0AB38DUU5"/>
<proteinExistence type="predicted"/>
<dbReference type="EMBL" id="OCYT01000019">
    <property type="protein sequence ID" value="SON76299.1"/>
    <property type="molecule type" value="Genomic_DNA"/>
</dbReference>
<evidence type="ECO:0000313" key="3">
    <source>
        <dbReference type="EMBL" id="SON80302.1"/>
    </source>
</evidence>
<organism evidence="3 4">
    <name type="scientific">Xanthomonas campestris pv. phaseoli</name>
    <dbReference type="NCBI Taxonomy" id="317013"/>
    <lineage>
        <taxon>Bacteria</taxon>
        <taxon>Pseudomonadati</taxon>
        <taxon>Pseudomonadota</taxon>
        <taxon>Gammaproteobacteria</taxon>
        <taxon>Lysobacterales</taxon>
        <taxon>Lysobacteraceae</taxon>
        <taxon>Xanthomonas</taxon>
    </lineage>
</organism>
<evidence type="ECO:0000313" key="2">
    <source>
        <dbReference type="EMBL" id="SON76299.1"/>
    </source>
</evidence>
<name>A0AB38DUU5_XANCH</name>
<protein>
    <submittedName>
        <fullName evidence="3">Uncharacterized protein</fullName>
    </submittedName>
</protein>
<gene>
    <name evidence="2" type="ORF">XAP6984_1150055</name>
    <name evidence="3" type="ORF">XAP7430_1120055</name>
</gene>
<keyword evidence="5" id="KW-1185">Reference proteome</keyword>
<feature type="region of interest" description="Disordered" evidence="1">
    <location>
        <begin position="59"/>
        <end position="81"/>
    </location>
</feature>
<accession>A0AB38DUU5</accession>
<feature type="compositionally biased region" description="Basic residues" evidence="1">
    <location>
        <begin position="65"/>
        <end position="81"/>
    </location>
</feature>
<evidence type="ECO:0000313" key="5">
    <source>
        <dbReference type="Proteomes" id="UP000234181"/>
    </source>
</evidence>
<dbReference type="Proteomes" id="UP000234181">
    <property type="component" value="Unassembled WGS sequence"/>
</dbReference>
<evidence type="ECO:0000256" key="1">
    <source>
        <dbReference type="SAM" id="MobiDB-lite"/>
    </source>
</evidence>
<reference evidence="4 5" key="1">
    <citation type="submission" date="2017-10" db="EMBL/GenBank/DDBJ databases">
        <authorList>
            <person name="Regsiter A."/>
            <person name="William W."/>
        </authorList>
    </citation>
    <scope>NUCLEOTIDE SEQUENCE [LARGE SCALE GENOMIC DNA]</scope>
    <source>
        <strain evidence="2 5">CFBP6984</strain>
        <strain evidence="3 4">CFBP7430</strain>
    </source>
</reference>